<protein>
    <recommendedName>
        <fullName evidence="3">Transposase</fullName>
    </recommendedName>
</protein>
<reference evidence="2" key="1">
    <citation type="journal article" date="2019" name="Int. J. Syst. Evol. Microbiol.">
        <title>The Global Catalogue of Microorganisms (GCM) 10K type strain sequencing project: providing services to taxonomists for standard genome sequencing and annotation.</title>
        <authorList>
            <consortium name="The Broad Institute Genomics Platform"/>
            <consortium name="The Broad Institute Genome Sequencing Center for Infectious Disease"/>
            <person name="Wu L."/>
            <person name="Ma J."/>
        </authorList>
    </citation>
    <scope>NUCLEOTIDE SEQUENCE [LARGE SCALE GENOMIC DNA]</scope>
    <source>
        <strain evidence="2">JCM 16902</strain>
    </source>
</reference>
<keyword evidence="2" id="KW-1185">Reference proteome</keyword>
<gene>
    <name evidence="1" type="ORF">GCM10022223_11870</name>
</gene>
<evidence type="ECO:0000313" key="2">
    <source>
        <dbReference type="Proteomes" id="UP001501074"/>
    </source>
</evidence>
<evidence type="ECO:0008006" key="3">
    <source>
        <dbReference type="Google" id="ProtNLM"/>
    </source>
</evidence>
<dbReference type="EMBL" id="BAAAZO010000002">
    <property type="protein sequence ID" value="GAA3598187.1"/>
    <property type="molecule type" value="Genomic_DNA"/>
</dbReference>
<evidence type="ECO:0000313" key="1">
    <source>
        <dbReference type="EMBL" id="GAA3598187.1"/>
    </source>
</evidence>
<sequence length="72" mass="8263">MLRLTHEPRNGHGEKIKGICENKRRVNRVSRRTDRHHLAAVCRDSQVADQIADARPGPRRPVRCHLPAPEQV</sequence>
<proteinExistence type="predicted"/>
<comment type="caution">
    <text evidence="1">The sequence shown here is derived from an EMBL/GenBank/DDBJ whole genome shotgun (WGS) entry which is preliminary data.</text>
</comment>
<dbReference type="Proteomes" id="UP001501074">
    <property type="component" value="Unassembled WGS sequence"/>
</dbReference>
<accession>A0ABP6Z7R7</accession>
<organism evidence="1 2">
    <name type="scientific">Kineosporia mesophila</name>
    <dbReference type="NCBI Taxonomy" id="566012"/>
    <lineage>
        <taxon>Bacteria</taxon>
        <taxon>Bacillati</taxon>
        <taxon>Actinomycetota</taxon>
        <taxon>Actinomycetes</taxon>
        <taxon>Kineosporiales</taxon>
        <taxon>Kineosporiaceae</taxon>
        <taxon>Kineosporia</taxon>
    </lineage>
</organism>
<name>A0ABP6Z7R7_9ACTN</name>